<protein>
    <recommendedName>
        <fullName evidence="1">non-specific serine/threonine protein kinase</fullName>
        <ecNumber evidence="1">2.7.11.1</ecNumber>
    </recommendedName>
</protein>
<feature type="domain" description="Protein kinase" evidence="9">
    <location>
        <begin position="11"/>
        <end position="265"/>
    </location>
</feature>
<feature type="region of interest" description="Disordered" evidence="7">
    <location>
        <begin position="271"/>
        <end position="411"/>
    </location>
</feature>
<dbReference type="Pfam" id="PF00069">
    <property type="entry name" value="Pkinase"/>
    <property type="match status" value="1"/>
</dbReference>
<evidence type="ECO:0000256" key="7">
    <source>
        <dbReference type="SAM" id="MobiDB-lite"/>
    </source>
</evidence>
<accession>A0ABR9JPF2</accession>
<dbReference type="PANTHER" id="PTHR43289:SF6">
    <property type="entry name" value="SERINE_THREONINE-PROTEIN KINASE NEKL-3"/>
    <property type="match status" value="1"/>
</dbReference>
<proteinExistence type="predicted"/>
<evidence type="ECO:0000256" key="3">
    <source>
        <dbReference type="ARBA" id="ARBA00022679"/>
    </source>
</evidence>
<dbReference type="Gene3D" id="1.10.510.10">
    <property type="entry name" value="Transferase(Phosphotransferase) domain 1"/>
    <property type="match status" value="1"/>
</dbReference>
<feature type="region of interest" description="Disordered" evidence="7">
    <location>
        <begin position="471"/>
        <end position="566"/>
    </location>
</feature>
<dbReference type="InterPro" id="IPR011009">
    <property type="entry name" value="Kinase-like_dom_sf"/>
</dbReference>
<dbReference type="GO" id="GO:0004674">
    <property type="term" value="F:protein serine/threonine kinase activity"/>
    <property type="evidence" value="ECO:0007669"/>
    <property type="project" value="UniProtKB-EC"/>
</dbReference>
<comment type="caution">
    <text evidence="10">The sequence shown here is derived from an EMBL/GenBank/DDBJ whole genome shotgun (WGS) entry which is preliminary data.</text>
</comment>
<evidence type="ECO:0000313" key="11">
    <source>
        <dbReference type="Proteomes" id="UP000627838"/>
    </source>
</evidence>
<dbReference type="SUPFAM" id="SSF56112">
    <property type="entry name" value="Protein kinase-like (PK-like)"/>
    <property type="match status" value="1"/>
</dbReference>
<feature type="compositionally biased region" description="Low complexity" evidence="7">
    <location>
        <begin position="506"/>
        <end position="566"/>
    </location>
</feature>
<dbReference type="InterPro" id="IPR000719">
    <property type="entry name" value="Prot_kinase_dom"/>
</dbReference>
<keyword evidence="6" id="KW-0067">ATP-binding</keyword>
<dbReference type="SMART" id="SM00220">
    <property type="entry name" value="S_TKc"/>
    <property type="match status" value="1"/>
</dbReference>
<keyword evidence="5 10" id="KW-0418">Kinase</keyword>
<organism evidence="10 11">
    <name type="scientific">Actinomadura algeriensis</name>
    <dbReference type="NCBI Taxonomy" id="1679523"/>
    <lineage>
        <taxon>Bacteria</taxon>
        <taxon>Bacillati</taxon>
        <taxon>Actinomycetota</taxon>
        <taxon>Actinomycetes</taxon>
        <taxon>Streptosporangiales</taxon>
        <taxon>Thermomonosporaceae</taxon>
        <taxon>Actinomadura</taxon>
    </lineage>
</organism>
<evidence type="ECO:0000313" key="10">
    <source>
        <dbReference type="EMBL" id="MBE1532437.1"/>
    </source>
</evidence>
<evidence type="ECO:0000256" key="8">
    <source>
        <dbReference type="SAM" id="Phobius"/>
    </source>
</evidence>
<reference evidence="10 11" key="1">
    <citation type="submission" date="2020-10" db="EMBL/GenBank/DDBJ databases">
        <title>Sequencing the genomes of 1000 actinobacteria strains.</title>
        <authorList>
            <person name="Klenk H.-P."/>
        </authorList>
    </citation>
    <scope>NUCLEOTIDE SEQUENCE [LARGE SCALE GENOMIC DNA]</scope>
    <source>
        <strain evidence="10 11">DSM 46744</strain>
    </source>
</reference>
<keyword evidence="8" id="KW-1133">Transmembrane helix</keyword>
<gene>
    <name evidence="10" type="ORF">H4W34_002270</name>
</gene>
<evidence type="ECO:0000256" key="2">
    <source>
        <dbReference type="ARBA" id="ARBA00022527"/>
    </source>
</evidence>
<evidence type="ECO:0000256" key="4">
    <source>
        <dbReference type="ARBA" id="ARBA00022741"/>
    </source>
</evidence>
<dbReference type="InterPro" id="IPR008271">
    <property type="entry name" value="Ser/Thr_kinase_AS"/>
</dbReference>
<feature type="transmembrane region" description="Helical" evidence="8">
    <location>
        <begin position="420"/>
        <end position="442"/>
    </location>
</feature>
<keyword evidence="4" id="KW-0547">Nucleotide-binding</keyword>
<dbReference type="EC" id="2.7.11.1" evidence="1"/>
<dbReference type="PROSITE" id="PS00108">
    <property type="entry name" value="PROTEIN_KINASE_ST"/>
    <property type="match status" value="1"/>
</dbReference>
<feature type="compositionally biased region" description="Low complexity" evidence="7">
    <location>
        <begin position="304"/>
        <end position="333"/>
    </location>
</feature>
<evidence type="ECO:0000256" key="6">
    <source>
        <dbReference type="ARBA" id="ARBA00022840"/>
    </source>
</evidence>
<keyword evidence="3 10" id="KW-0808">Transferase</keyword>
<keyword evidence="8" id="KW-0812">Transmembrane</keyword>
<dbReference type="PANTHER" id="PTHR43289">
    <property type="entry name" value="MITOGEN-ACTIVATED PROTEIN KINASE KINASE KINASE 20-RELATED"/>
    <property type="match status" value="1"/>
</dbReference>
<keyword evidence="11" id="KW-1185">Reference proteome</keyword>
<dbReference type="CDD" id="cd14014">
    <property type="entry name" value="STKc_PknB_like"/>
    <property type="match status" value="1"/>
</dbReference>
<evidence type="ECO:0000259" key="9">
    <source>
        <dbReference type="PROSITE" id="PS50011"/>
    </source>
</evidence>
<evidence type="ECO:0000256" key="1">
    <source>
        <dbReference type="ARBA" id="ARBA00012513"/>
    </source>
</evidence>
<dbReference type="Gene3D" id="3.30.200.20">
    <property type="entry name" value="Phosphorylase Kinase, domain 1"/>
    <property type="match status" value="1"/>
</dbReference>
<evidence type="ECO:0000256" key="5">
    <source>
        <dbReference type="ARBA" id="ARBA00022777"/>
    </source>
</evidence>
<dbReference type="Proteomes" id="UP000627838">
    <property type="component" value="Unassembled WGS sequence"/>
</dbReference>
<sequence length="566" mass="58578">MSAGLVLNDRYRLLERLATGGMGEVWRARDEQLGRDVAVKLLRVELDDDARARWRFEAEGRFAAALRHDGIAQAYDFGEQHGRTYLVMELVPGEPLDEILARDGGLPLEAVLDLLVQAGRALSAAHDLGIVHRDVKPANLMISPNGTLKLTDFGIARRLAEASQTQTGMVMGTAHYISPEQAQAGELSPAADLYSLGVVAYECLIGTPPFDGATPVEVALKHVRDSPPPLPAHVPESARALIMEMLAKAPEGRPRSATVVAERALRIRASLSTGRAPRVDPSATPRPSGTYVPGGAPATGGAHGSSPPGAATNVFGSPAAPSTPSAPAASSTARMPQAPGAPVAGGTREASGTGAKKPRGSRGTRGTRGRGPARGRRKAGGRRRPAAPPARHTAPLSGFDANARADNLTDGTVPGQRRTALAFSSIAAALLVGAIVFGSYWIGRGADTAGNGGAPSGTSTFVPAGEDEVEIGSSATPTSAAPRPTIEDRTPVPTVTKRYRTHRIRPTTPAPSRSTPERGSASPTHKPTTPTPGATPTDTEPAPTPTDVTTSPSTPTPDPSVSQSQG</sequence>
<dbReference type="RefSeq" id="WP_318784059.1">
    <property type="nucleotide sequence ID" value="NZ_JADBDZ010000001.1"/>
</dbReference>
<feature type="compositionally biased region" description="Basic residues" evidence="7">
    <location>
        <begin position="356"/>
        <end position="385"/>
    </location>
</feature>
<keyword evidence="2" id="KW-0723">Serine/threonine-protein kinase</keyword>
<name>A0ABR9JPF2_9ACTN</name>
<dbReference type="EMBL" id="JADBDZ010000001">
    <property type="protein sequence ID" value="MBE1532437.1"/>
    <property type="molecule type" value="Genomic_DNA"/>
</dbReference>
<dbReference type="PROSITE" id="PS50011">
    <property type="entry name" value="PROTEIN_KINASE_DOM"/>
    <property type="match status" value="1"/>
</dbReference>
<keyword evidence="8" id="KW-0472">Membrane</keyword>